<dbReference type="GO" id="GO:0071978">
    <property type="term" value="P:bacterial-type flagellum-dependent swarming motility"/>
    <property type="evidence" value="ECO:0007669"/>
    <property type="project" value="TreeGrafter"/>
</dbReference>
<sequence>MKKSILMVLVGALTVSGGGGGAYYLGFLDKFLGIEEVLAQEAGAEEEIVEELPPAIFHVVPPLTVSSTYNGGLHYLQVKMSIMTRNEDTIEKLENNAPIIQDSLIMLLNSYNFSQLQTVEGKENLRNRAEEEIRGIIRDDSVESVLFTGFVIQ</sequence>
<evidence type="ECO:0000256" key="8">
    <source>
        <dbReference type="ARBA" id="ARBA00022989"/>
    </source>
</evidence>
<comment type="caution">
    <text evidence="11">The sequence shown here is derived from an EMBL/GenBank/DDBJ whole genome shotgun (WGS) entry which is preliminary data.</text>
</comment>
<keyword evidence="5 10" id="KW-0145">Chemotaxis</keyword>
<proteinExistence type="inferred from homology"/>
<comment type="subcellular location">
    <subcellularLocation>
        <location evidence="10">Cell inner membrane</location>
    </subcellularLocation>
    <subcellularLocation>
        <location evidence="2">Cell membrane</location>
        <topology evidence="2">Single-pass membrane protein</topology>
    </subcellularLocation>
</comment>
<dbReference type="PANTHER" id="PTHR35091">
    <property type="entry name" value="FLAGELLAR PROTEIN FLIL"/>
    <property type="match status" value="1"/>
</dbReference>
<dbReference type="GO" id="GO:0005886">
    <property type="term" value="C:plasma membrane"/>
    <property type="evidence" value="ECO:0007669"/>
    <property type="project" value="UniProtKB-SubCell"/>
</dbReference>
<gene>
    <name evidence="11" type="ORF">COA96_04790</name>
</gene>
<name>A0A2A5B525_9GAMM</name>
<dbReference type="Proteomes" id="UP000218327">
    <property type="component" value="Unassembled WGS sequence"/>
</dbReference>
<keyword evidence="10" id="KW-0997">Cell inner membrane</keyword>
<evidence type="ECO:0000256" key="9">
    <source>
        <dbReference type="ARBA" id="ARBA00023136"/>
    </source>
</evidence>
<evidence type="ECO:0000313" key="12">
    <source>
        <dbReference type="Proteomes" id="UP000218327"/>
    </source>
</evidence>
<keyword evidence="4" id="KW-1003">Cell membrane</keyword>
<dbReference type="GO" id="GO:0006935">
    <property type="term" value="P:chemotaxis"/>
    <property type="evidence" value="ECO:0007669"/>
    <property type="project" value="UniProtKB-KW"/>
</dbReference>
<dbReference type="AlphaFoldDB" id="A0A2A5B525"/>
<reference evidence="12" key="1">
    <citation type="submission" date="2017-08" db="EMBL/GenBank/DDBJ databases">
        <title>A dynamic microbial community with high functional redundancy inhabits the cold, oxic subseafloor aquifer.</title>
        <authorList>
            <person name="Tully B.J."/>
            <person name="Wheat C.G."/>
            <person name="Glazer B.T."/>
            <person name="Huber J.A."/>
        </authorList>
    </citation>
    <scope>NUCLEOTIDE SEQUENCE [LARGE SCALE GENOMIC DNA]</scope>
</reference>
<keyword evidence="8" id="KW-1133">Transmembrane helix</keyword>
<accession>A0A2A5B525</accession>
<evidence type="ECO:0000256" key="3">
    <source>
        <dbReference type="ARBA" id="ARBA00008281"/>
    </source>
</evidence>
<dbReference type="GO" id="GO:0009425">
    <property type="term" value="C:bacterial-type flagellum basal body"/>
    <property type="evidence" value="ECO:0007669"/>
    <property type="project" value="InterPro"/>
</dbReference>
<evidence type="ECO:0000256" key="5">
    <source>
        <dbReference type="ARBA" id="ARBA00022500"/>
    </source>
</evidence>
<protein>
    <recommendedName>
        <fullName evidence="10">Flagellar protein FliL</fullName>
    </recommendedName>
</protein>
<evidence type="ECO:0000256" key="7">
    <source>
        <dbReference type="ARBA" id="ARBA00022779"/>
    </source>
</evidence>
<dbReference type="InterPro" id="IPR005503">
    <property type="entry name" value="FliL"/>
</dbReference>
<keyword evidence="7 10" id="KW-0283">Flagellar rotation</keyword>
<evidence type="ECO:0000256" key="1">
    <source>
        <dbReference type="ARBA" id="ARBA00002254"/>
    </source>
</evidence>
<organism evidence="11 12">
    <name type="scientific">SAR86 cluster bacterium</name>
    <dbReference type="NCBI Taxonomy" id="2030880"/>
    <lineage>
        <taxon>Bacteria</taxon>
        <taxon>Pseudomonadati</taxon>
        <taxon>Pseudomonadota</taxon>
        <taxon>Gammaproteobacteria</taxon>
        <taxon>SAR86 cluster</taxon>
    </lineage>
</organism>
<dbReference type="EMBL" id="NVVJ01000010">
    <property type="protein sequence ID" value="PCJ26639.1"/>
    <property type="molecule type" value="Genomic_DNA"/>
</dbReference>
<dbReference type="Pfam" id="PF03748">
    <property type="entry name" value="FliL"/>
    <property type="match status" value="1"/>
</dbReference>
<comment type="function">
    <text evidence="1 10">Controls the rotational direction of flagella during chemotaxis.</text>
</comment>
<comment type="similarity">
    <text evidence="3 10">Belongs to the FliL family.</text>
</comment>
<evidence type="ECO:0000256" key="10">
    <source>
        <dbReference type="RuleBase" id="RU364125"/>
    </source>
</evidence>
<evidence type="ECO:0000256" key="4">
    <source>
        <dbReference type="ARBA" id="ARBA00022475"/>
    </source>
</evidence>
<evidence type="ECO:0000256" key="2">
    <source>
        <dbReference type="ARBA" id="ARBA00004162"/>
    </source>
</evidence>
<evidence type="ECO:0000256" key="6">
    <source>
        <dbReference type="ARBA" id="ARBA00022692"/>
    </source>
</evidence>
<dbReference type="PANTHER" id="PTHR35091:SF2">
    <property type="entry name" value="FLAGELLAR PROTEIN FLIL"/>
    <property type="match status" value="1"/>
</dbReference>
<evidence type="ECO:0000313" key="11">
    <source>
        <dbReference type="EMBL" id="PCJ26639.1"/>
    </source>
</evidence>
<keyword evidence="6" id="KW-0812">Transmembrane</keyword>
<keyword evidence="9 10" id="KW-0472">Membrane</keyword>